<evidence type="ECO:0000256" key="6">
    <source>
        <dbReference type="ARBA" id="ARBA00023134"/>
    </source>
</evidence>
<dbReference type="EMBL" id="AZIL01001592">
    <property type="protein sequence ID" value="EWM23530.1"/>
    <property type="molecule type" value="Genomic_DNA"/>
</dbReference>
<dbReference type="PANTHER" id="PTHR11846:SF0">
    <property type="entry name" value="ADENYLOSUCCINATE SYNTHETASE"/>
    <property type="match status" value="1"/>
</dbReference>
<comment type="caution">
    <text evidence="8">The sequence shown here is derived from an EMBL/GenBank/DDBJ whole genome shotgun (WGS) entry which is preliminary data.</text>
</comment>
<keyword evidence="4 7" id="KW-0658">Purine biosynthesis</keyword>
<evidence type="ECO:0000256" key="3">
    <source>
        <dbReference type="ARBA" id="ARBA00022741"/>
    </source>
</evidence>
<dbReference type="InterPro" id="IPR042109">
    <property type="entry name" value="Adenylosuccinate_synth_dom1"/>
</dbReference>
<keyword evidence="5 7" id="KW-0460">Magnesium</keyword>
<keyword evidence="2 7" id="KW-0479">Metal-binding</keyword>
<reference evidence="8 9" key="1">
    <citation type="journal article" date="2014" name="Mol. Plant">
        <title>Chromosome Scale Genome Assembly and Transcriptome Profiling of Nannochloropsis gaditana in Nitrogen Depletion.</title>
        <authorList>
            <person name="Corteggiani Carpinelli E."/>
            <person name="Telatin A."/>
            <person name="Vitulo N."/>
            <person name="Forcato C."/>
            <person name="D'Angelo M."/>
            <person name="Schiavon R."/>
            <person name="Vezzi A."/>
            <person name="Giacometti G.M."/>
            <person name="Morosinotto T."/>
            <person name="Valle G."/>
        </authorList>
    </citation>
    <scope>NUCLEOTIDE SEQUENCE [LARGE SCALE GENOMIC DNA]</scope>
    <source>
        <strain evidence="8 9">B-31</strain>
    </source>
</reference>
<comment type="similarity">
    <text evidence="7">Belongs to the adenylosuccinate synthetase family.</text>
</comment>
<evidence type="ECO:0000313" key="8">
    <source>
        <dbReference type="EMBL" id="EWM23530.1"/>
    </source>
</evidence>
<dbReference type="GO" id="GO:0046872">
    <property type="term" value="F:metal ion binding"/>
    <property type="evidence" value="ECO:0007669"/>
    <property type="project" value="UniProtKB-KW"/>
</dbReference>
<dbReference type="InterPro" id="IPR027417">
    <property type="entry name" value="P-loop_NTPase"/>
</dbReference>
<dbReference type="InterPro" id="IPR001114">
    <property type="entry name" value="Adenylosuccinate_synthetase"/>
</dbReference>
<dbReference type="EC" id="6.3.4.4" evidence="7"/>
<protein>
    <recommendedName>
        <fullName evidence="7">Adenylosuccinate synthetase</fullName>
        <ecNumber evidence="7">6.3.4.4</ecNumber>
    </recommendedName>
</protein>
<evidence type="ECO:0000313" key="9">
    <source>
        <dbReference type="Proteomes" id="UP000019335"/>
    </source>
</evidence>
<dbReference type="InterPro" id="IPR018220">
    <property type="entry name" value="Adenylosuccin_syn_GTP-bd"/>
</dbReference>
<evidence type="ECO:0000256" key="7">
    <source>
        <dbReference type="RuleBase" id="RU000520"/>
    </source>
</evidence>
<comment type="function">
    <text evidence="7">Plays an important role in the de novo pathway of purine nucleotide biosynthesis.</text>
</comment>
<evidence type="ECO:0000256" key="2">
    <source>
        <dbReference type="ARBA" id="ARBA00022723"/>
    </source>
</evidence>
<name>W7T946_9STRA</name>
<comment type="catalytic activity">
    <reaction evidence="7">
        <text>IMP + L-aspartate + GTP = N(6)-(1,2-dicarboxyethyl)-AMP + GDP + phosphate + 2 H(+)</text>
        <dbReference type="Rhea" id="RHEA:15753"/>
        <dbReference type="ChEBI" id="CHEBI:15378"/>
        <dbReference type="ChEBI" id="CHEBI:29991"/>
        <dbReference type="ChEBI" id="CHEBI:37565"/>
        <dbReference type="ChEBI" id="CHEBI:43474"/>
        <dbReference type="ChEBI" id="CHEBI:57567"/>
        <dbReference type="ChEBI" id="CHEBI:58053"/>
        <dbReference type="ChEBI" id="CHEBI:58189"/>
        <dbReference type="EC" id="6.3.4.4"/>
    </reaction>
</comment>
<dbReference type="PANTHER" id="PTHR11846">
    <property type="entry name" value="ADENYLOSUCCINATE SYNTHETASE"/>
    <property type="match status" value="1"/>
</dbReference>
<dbReference type="GO" id="GO:0046040">
    <property type="term" value="P:IMP metabolic process"/>
    <property type="evidence" value="ECO:0007669"/>
    <property type="project" value="TreeGrafter"/>
</dbReference>
<dbReference type="GO" id="GO:0044208">
    <property type="term" value="P:'de novo' AMP biosynthetic process"/>
    <property type="evidence" value="ECO:0007669"/>
    <property type="project" value="UniProtKB-UniPathway"/>
</dbReference>
<dbReference type="Proteomes" id="UP000019335">
    <property type="component" value="Chromosome 16"/>
</dbReference>
<sequence>MYHGLSLSFLLSGEKSHISVSTIVHLLLTETLSSPSLPFFSFLSPFLFSSLLFLSPSYMGGSTLPAEQSPAHVDMKKEEEVNQLLNKIRRVESQSRRVPAPSPSVDVVLGSQWGDEGKGKLVDILSAQYDVVARVAGGLQCRPHHLRRWKEIQATAWSSTSRS</sequence>
<keyword evidence="1 7" id="KW-0436">Ligase</keyword>
<evidence type="ECO:0000256" key="1">
    <source>
        <dbReference type="ARBA" id="ARBA00022598"/>
    </source>
</evidence>
<dbReference type="UniPathway" id="UPA00075">
    <property type="reaction ID" value="UER00335"/>
</dbReference>
<dbReference type="PROSITE" id="PS01266">
    <property type="entry name" value="ADENYLOSUCCIN_SYN_1"/>
    <property type="match status" value="1"/>
</dbReference>
<proteinExistence type="inferred from homology"/>
<accession>W7T946</accession>
<dbReference type="AlphaFoldDB" id="W7T946"/>
<dbReference type="GO" id="GO:0005737">
    <property type="term" value="C:cytoplasm"/>
    <property type="evidence" value="ECO:0007669"/>
    <property type="project" value="TreeGrafter"/>
</dbReference>
<dbReference type="SUPFAM" id="SSF52540">
    <property type="entry name" value="P-loop containing nucleoside triphosphate hydrolases"/>
    <property type="match status" value="1"/>
</dbReference>
<keyword evidence="9" id="KW-1185">Reference proteome</keyword>
<dbReference type="Gene3D" id="3.40.440.10">
    <property type="entry name" value="Adenylosuccinate Synthetase, subunit A, domain 1"/>
    <property type="match status" value="1"/>
</dbReference>
<dbReference type="GO" id="GO:0004019">
    <property type="term" value="F:adenylosuccinate synthase activity"/>
    <property type="evidence" value="ECO:0007669"/>
    <property type="project" value="UniProtKB-EC"/>
</dbReference>
<comment type="pathway">
    <text evidence="7">Purine metabolism; AMP biosynthesis via de novo pathway; AMP from IMP: step 1/2.</text>
</comment>
<dbReference type="GO" id="GO:0005525">
    <property type="term" value="F:GTP binding"/>
    <property type="evidence" value="ECO:0007669"/>
    <property type="project" value="UniProtKB-KW"/>
</dbReference>
<evidence type="ECO:0000256" key="4">
    <source>
        <dbReference type="ARBA" id="ARBA00022755"/>
    </source>
</evidence>
<keyword evidence="3 7" id="KW-0547">Nucleotide-binding</keyword>
<organism evidence="8 9">
    <name type="scientific">Nannochloropsis gaditana</name>
    <dbReference type="NCBI Taxonomy" id="72520"/>
    <lineage>
        <taxon>Eukaryota</taxon>
        <taxon>Sar</taxon>
        <taxon>Stramenopiles</taxon>
        <taxon>Ochrophyta</taxon>
        <taxon>Eustigmatophyceae</taxon>
        <taxon>Eustigmatales</taxon>
        <taxon>Monodopsidaceae</taxon>
        <taxon>Nannochloropsis</taxon>
    </lineage>
</organism>
<keyword evidence="6 7" id="KW-0342">GTP-binding</keyword>
<gene>
    <name evidence="8" type="ORF">Naga_100934g1</name>
</gene>
<evidence type="ECO:0000256" key="5">
    <source>
        <dbReference type="ARBA" id="ARBA00022842"/>
    </source>
</evidence>
<dbReference type="Pfam" id="PF00709">
    <property type="entry name" value="Adenylsucc_synt"/>
    <property type="match status" value="1"/>
</dbReference>
<dbReference type="OrthoDB" id="10265645at2759"/>